<dbReference type="Proteomes" id="UP000886501">
    <property type="component" value="Unassembled WGS sequence"/>
</dbReference>
<keyword evidence="2" id="KW-1185">Reference proteome</keyword>
<sequence length="78" mass="8981">MDYYRADLNELNTPNGPSVEELEIEPFVRVSLSSCLGQPIRSPDTFTRRFCTLRRGKIHPNRSSPASLITRLYHSLLF</sequence>
<organism evidence="1 2">
    <name type="scientific">Thelephora ganbajun</name>
    <name type="common">Ganba fungus</name>
    <dbReference type="NCBI Taxonomy" id="370292"/>
    <lineage>
        <taxon>Eukaryota</taxon>
        <taxon>Fungi</taxon>
        <taxon>Dikarya</taxon>
        <taxon>Basidiomycota</taxon>
        <taxon>Agaricomycotina</taxon>
        <taxon>Agaricomycetes</taxon>
        <taxon>Thelephorales</taxon>
        <taxon>Thelephoraceae</taxon>
        <taxon>Thelephora</taxon>
    </lineage>
</organism>
<evidence type="ECO:0000313" key="2">
    <source>
        <dbReference type="Proteomes" id="UP000886501"/>
    </source>
</evidence>
<protein>
    <submittedName>
        <fullName evidence="1">Uncharacterized protein</fullName>
    </submittedName>
</protein>
<reference evidence="1" key="1">
    <citation type="submission" date="2019-10" db="EMBL/GenBank/DDBJ databases">
        <authorList>
            <consortium name="DOE Joint Genome Institute"/>
            <person name="Kuo A."/>
            <person name="Miyauchi S."/>
            <person name="Kiss E."/>
            <person name="Drula E."/>
            <person name="Kohler A."/>
            <person name="Sanchez-Garcia M."/>
            <person name="Andreopoulos B."/>
            <person name="Barry K.W."/>
            <person name="Bonito G."/>
            <person name="Buee M."/>
            <person name="Carver A."/>
            <person name="Chen C."/>
            <person name="Cichocki N."/>
            <person name="Clum A."/>
            <person name="Culley D."/>
            <person name="Crous P.W."/>
            <person name="Fauchery L."/>
            <person name="Girlanda M."/>
            <person name="Hayes R."/>
            <person name="Keri Z."/>
            <person name="Labutti K."/>
            <person name="Lipzen A."/>
            <person name="Lombard V."/>
            <person name="Magnuson J."/>
            <person name="Maillard F."/>
            <person name="Morin E."/>
            <person name="Murat C."/>
            <person name="Nolan M."/>
            <person name="Ohm R."/>
            <person name="Pangilinan J."/>
            <person name="Pereira M."/>
            <person name="Perotto S."/>
            <person name="Peter M."/>
            <person name="Riley R."/>
            <person name="Sitrit Y."/>
            <person name="Stielow B."/>
            <person name="Szollosi G."/>
            <person name="Zifcakova L."/>
            <person name="Stursova M."/>
            <person name="Spatafora J.W."/>
            <person name="Tedersoo L."/>
            <person name="Vaario L.-M."/>
            <person name="Yamada A."/>
            <person name="Yan M."/>
            <person name="Wang P."/>
            <person name="Xu J."/>
            <person name="Bruns T."/>
            <person name="Baldrian P."/>
            <person name="Vilgalys R."/>
            <person name="Henrissat B."/>
            <person name="Grigoriev I.V."/>
            <person name="Hibbett D."/>
            <person name="Nagy L.G."/>
            <person name="Martin F.M."/>
        </authorList>
    </citation>
    <scope>NUCLEOTIDE SEQUENCE</scope>
    <source>
        <strain evidence="1">P2</strain>
    </source>
</reference>
<name>A0ACB6ZHD5_THEGA</name>
<reference evidence="1" key="2">
    <citation type="journal article" date="2020" name="Nat. Commun.">
        <title>Large-scale genome sequencing of mycorrhizal fungi provides insights into the early evolution of symbiotic traits.</title>
        <authorList>
            <person name="Miyauchi S."/>
            <person name="Kiss E."/>
            <person name="Kuo A."/>
            <person name="Drula E."/>
            <person name="Kohler A."/>
            <person name="Sanchez-Garcia M."/>
            <person name="Morin E."/>
            <person name="Andreopoulos B."/>
            <person name="Barry K.W."/>
            <person name="Bonito G."/>
            <person name="Buee M."/>
            <person name="Carver A."/>
            <person name="Chen C."/>
            <person name="Cichocki N."/>
            <person name="Clum A."/>
            <person name="Culley D."/>
            <person name="Crous P.W."/>
            <person name="Fauchery L."/>
            <person name="Girlanda M."/>
            <person name="Hayes R.D."/>
            <person name="Keri Z."/>
            <person name="LaButti K."/>
            <person name="Lipzen A."/>
            <person name="Lombard V."/>
            <person name="Magnuson J."/>
            <person name="Maillard F."/>
            <person name="Murat C."/>
            <person name="Nolan M."/>
            <person name="Ohm R.A."/>
            <person name="Pangilinan J."/>
            <person name="Pereira M.F."/>
            <person name="Perotto S."/>
            <person name="Peter M."/>
            <person name="Pfister S."/>
            <person name="Riley R."/>
            <person name="Sitrit Y."/>
            <person name="Stielow J.B."/>
            <person name="Szollosi G."/>
            <person name="Zifcakova L."/>
            <person name="Stursova M."/>
            <person name="Spatafora J.W."/>
            <person name="Tedersoo L."/>
            <person name="Vaario L.M."/>
            <person name="Yamada A."/>
            <person name="Yan M."/>
            <person name="Wang P."/>
            <person name="Xu J."/>
            <person name="Bruns T."/>
            <person name="Baldrian P."/>
            <person name="Vilgalys R."/>
            <person name="Dunand C."/>
            <person name="Henrissat B."/>
            <person name="Grigoriev I.V."/>
            <person name="Hibbett D."/>
            <person name="Nagy L.G."/>
            <person name="Martin F.M."/>
        </authorList>
    </citation>
    <scope>NUCLEOTIDE SEQUENCE</scope>
    <source>
        <strain evidence="1">P2</strain>
    </source>
</reference>
<comment type="caution">
    <text evidence="1">The sequence shown here is derived from an EMBL/GenBank/DDBJ whole genome shotgun (WGS) entry which is preliminary data.</text>
</comment>
<gene>
    <name evidence="1" type="ORF">BDM02DRAFT_2001309</name>
</gene>
<accession>A0ACB6ZHD5</accession>
<proteinExistence type="predicted"/>
<dbReference type="EMBL" id="MU118004">
    <property type="protein sequence ID" value="KAF9649002.1"/>
    <property type="molecule type" value="Genomic_DNA"/>
</dbReference>
<evidence type="ECO:0000313" key="1">
    <source>
        <dbReference type="EMBL" id="KAF9649002.1"/>
    </source>
</evidence>